<evidence type="ECO:0000256" key="1">
    <source>
        <dbReference type="SAM" id="Phobius"/>
    </source>
</evidence>
<feature type="transmembrane region" description="Helical" evidence="1">
    <location>
        <begin position="80"/>
        <end position="99"/>
    </location>
</feature>
<name>A0ABV9D4M5_9MICO</name>
<accession>A0ABV9D4M5</accession>
<reference evidence="3" key="1">
    <citation type="journal article" date="2019" name="Int. J. Syst. Evol. Microbiol.">
        <title>The Global Catalogue of Microorganisms (GCM) 10K type strain sequencing project: providing services to taxonomists for standard genome sequencing and annotation.</title>
        <authorList>
            <consortium name="The Broad Institute Genomics Platform"/>
            <consortium name="The Broad Institute Genome Sequencing Center for Infectious Disease"/>
            <person name="Wu L."/>
            <person name="Ma J."/>
        </authorList>
    </citation>
    <scope>NUCLEOTIDE SEQUENCE [LARGE SCALE GENOMIC DNA]</scope>
    <source>
        <strain evidence="3">JCM 3369</strain>
    </source>
</reference>
<feature type="transmembrane region" description="Helical" evidence="1">
    <location>
        <begin position="20"/>
        <end position="41"/>
    </location>
</feature>
<keyword evidence="1" id="KW-1133">Transmembrane helix</keyword>
<organism evidence="2 3">
    <name type="scientific">Georgenia faecalis</name>
    <dbReference type="NCBI Taxonomy" id="2483799"/>
    <lineage>
        <taxon>Bacteria</taxon>
        <taxon>Bacillati</taxon>
        <taxon>Actinomycetota</taxon>
        <taxon>Actinomycetes</taxon>
        <taxon>Micrococcales</taxon>
        <taxon>Bogoriellaceae</taxon>
        <taxon>Georgenia</taxon>
    </lineage>
</organism>
<proteinExistence type="predicted"/>
<feature type="transmembrane region" description="Helical" evidence="1">
    <location>
        <begin position="53"/>
        <end position="73"/>
    </location>
</feature>
<gene>
    <name evidence="2" type="ORF">ACFO3F_00565</name>
</gene>
<dbReference type="EMBL" id="JBHSGF010000001">
    <property type="protein sequence ID" value="MFC4553727.1"/>
    <property type="molecule type" value="Genomic_DNA"/>
</dbReference>
<dbReference type="Proteomes" id="UP001595955">
    <property type="component" value="Unassembled WGS sequence"/>
</dbReference>
<sequence>MDALRVPTRLRRPGRLLRAWVRHPRVAMAVRAAIAAALAWYVGRLVPGELGNYAYYAPMGAVVATSFTLAGSVRESVQAVASIALGAAIALAVDVVVRLDSLGVAAVVAVGVLVAGWRVLGEMGGWVVTGALFTLIFGQHDPSAFVGAYAGLTAVGAAIGMAVTWVLPSLPLAPAQEALRRVRATLAEQLTSLAEGLDQDTPPDAEEWAARRRSLDPLLATMRTAVAETREAARGNRRVNRYQDDLTLTIRQARTLDEVAFLVEDLVRLLTWQERAENERVALGPELRPAASATLRALSTALASVEDASAEQEAYAAADASLEKLVSQIQWHWSKAPEDAYLGASSIATTIRRCLESIRPQA</sequence>
<feature type="transmembrane region" description="Helical" evidence="1">
    <location>
        <begin position="144"/>
        <end position="167"/>
    </location>
</feature>
<feature type="transmembrane region" description="Helical" evidence="1">
    <location>
        <begin position="105"/>
        <end position="137"/>
    </location>
</feature>
<comment type="caution">
    <text evidence="2">The sequence shown here is derived from an EMBL/GenBank/DDBJ whole genome shotgun (WGS) entry which is preliminary data.</text>
</comment>
<evidence type="ECO:0000313" key="3">
    <source>
        <dbReference type="Proteomes" id="UP001595955"/>
    </source>
</evidence>
<dbReference type="RefSeq" id="WP_122822964.1">
    <property type="nucleotide sequence ID" value="NZ_CP033325.1"/>
</dbReference>
<evidence type="ECO:0008006" key="4">
    <source>
        <dbReference type="Google" id="ProtNLM"/>
    </source>
</evidence>
<keyword evidence="1" id="KW-0812">Transmembrane</keyword>
<evidence type="ECO:0000313" key="2">
    <source>
        <dbReference type="EMBL" id="MFC4553727.1"/>
    </source>
</evidence>
<keyword evidence="1" id="KW-0472">Membrane</keyword>
<protein>
    <recommendedName>
        <fullName evidence="4">FUSC family protein</fullName>
    </recommendedName>
</protein>
<keyword evidence="3" id="KW-1185">Reference proteome</keyword>